<keyword evidence="2" id="KW-1185">Reference proteome</keyword>
<organism evidence="1 2">
    <name type="scientific">Sphaerisporangium album</name>
    <dbReference type="NCBI Taxonomy" id="509200"/>
    <lineage>
        <taxon>Bacteria</taxon>
        <taxon>Bacillati</taxon>
        <taxon>Actinomycetota</taxon>
        <taxon>Actinomycetes</taxon>
        <taxon>Streptosporangiales</taxon>
        <taxon>Streptosporangiaceae</taxon>
        <taxon>Sphaerisporangium</taxon>
    </lineage>
</organism>
<dbReference type="RefSeq" id="WP_114031114.1">
    <property type="nucleotide sequence ID" value="NZ_QOIL01000014.1"/>
</dbReference>
<dbReference type="AlphaFoldDB" id="A0A367FEC7"/>
<reference evidence="1 2" key="1">
    <citation type="submission" date="2018-06" db="EMBL/GenBank/DDBJ databases">
        <title>Sphaerisporangium craniellae sp. nov., isolated from a marine sponge in the South China Sea.</title>
        <authorList>
            <person name="Li L."/>
        </authorList>
    </citation>
    <scope>NUCLEOTIDE SEQUENCE [LARGE SCALE GENOMIC DNA]</scope>
    <source>
        <strain evidence="1 2">CCTCC AA 208026</strain>
    </source>
</reference>
<sequence length="177" mass="19094">MEGLTIAILLITLFFGVIVSRLNRQGLAARESVAGVFPLTPERAMRITMEAGLTSRERLLGVAVPVLCTGKGMKLAFACRAGVMSFEISRVGEPAGAQVLAYAESVAVIRLPEIGTLGAPATSALYLRGTLARNPAKLLRRRERVFRALDLAARRQDRPVDGERVGRRARALRAGRA</sequence>
<dbReference type="Proteomes" id="UP000253094">
    <property type="component" value="Unassembled WGS sequence"/>
</dbReference>
<name>A0A367FEC7_9ACTN</name>
<protein>
    <submittedName>
        <fullName evidence="1">Uncharacterized protein</fullName>
    </submittedName>
</protein>
<comment type="caution">
    <text evidence="1">The sequence shown here is derived from an EMBL/GenBank/DDBJ whole genome shotgun (WGS) entry which is preliminary data.</text>
</comment>
<proteinExistence type="predicted"/>
<gene>
    <name evidence="1" type="ORF">DQ384_23965</name>
</gene>
<evidence type="ECO:0000313" key="2">
    <source>
        <dbReference type="Proteomes" id="UP000253094"/>
    </source>
</evidence>
<evidence type="ECO:0000313" key="1">
    <source>
        <dbReference type="EMBL" id="RCG28202.1"/>
    </source>
</evidence>
<dbReference type="EMBL" id="QOIL01000014">
    <property type="protein sequence ID" value="RCG28202.1"/>
    <property type="molecule type" value="Genomic_DNA"/>
</dbReference>
<accession>A0A367FEC7</accession>